<accession>B3JJ06</accession>
<dbReference type="RefSeq" id="WP_007569406.1">
    <property type="nucleotide sequence ID" value="NZ_DS981487.1"/>
</dbReference>
<name>B3JJ06_9BACT</name>
<protein>
    <recommendedName>
        <fullName evidence="3">TolB-like 6-blade propeller-like</fullName>
    </recommendedName>
</protein>
<dbReference type="STRING" id="470145.BACCOP_01868"/>
<evidence type="ECO:0008006" key="3">
    <source>
        <dbReference type="Google" id="ProtNLM"/>
    </source>
</evidence>
<dbReference type="Proteomes" id="UP000003146">
    <property type="component" value="Unassembled WGS sequence"/>
</dbReference>
<organism evidence="1 2">
    <name type="scientific">Phocaeicola coprocola DSM 17136</name>
    <dbReference type="NCBI Taxonomy" id="470145"/>
    <lineage>
        <taxon>Bacteria</taxon>
        <taxon>Pseudomonadati</taxon>
        <taxon>Bacteroidota</taxon>
        <taxon>Bacteroidia</taxon>
        <taxon>Bacteroidales</taxon>
        <taxon>Bacteroidaceae</taxon>
        <taxon>Phocaeicola</taxon>
    </lineage>
</organism>
<gene>
    <name evidence="1" type="ORF">BACCOP_01868</name>
</gene>
<evidence type="ECO:0000313" key="1">
    <source>
        <dbReference type="EMBL" id="EDV01023.1"/>
    </source>
</evidence>
<comment type="caution">
    <text evidence="1">The sequence shown here is derived from an EMBL/GenBank/DDBJ whole genome shotgun (WGS) entry which is preliminary data.</text>
</comment>
<dbReference type="Pfam" id="PF15869">
    <property type="entry name" value="TolB_like"/>
    <property type="match status" value="1"/>
</dbReference>
<proteinExistence type="predicted"/>
<dbReference type="OrthoDB" id="1098820at2"/>
<dbReference type="HOGENOM" id="CLU_838994_0_0_10"/>
<reference evidence="1 2" key="2">
    <citation type="submission" date="2008-04" db="EMBL/GenBank/DDBJ databases">
        <authorList>
            <person name="Fulton L."/>
            <person name="Clifton S."/>
            <person name="Fulton B."/>
            <person name="Xu J."/>
            <person name="Minx P."/>
            <person name="Pepin K.H."/>
            <person name="Johnson M."/>
            <person name="Thiruvilangam P."/>
            <person name="Bhonagiri V."/>
            <person name="Nash W.E."/>
            <person name="Mardis E.R."/>
            <person name="Wilson R.K."/>
        </authorList>
    </citation>
    <scope>NUCLEOTIDE SEQUENCE [LARGE SCALE GENOMIC DNA]</scope>
    <source>
        <strain evidence="1 2">DSM 17136</strain>
    </source>
</reference>
<sequence>MKNIFFLLIVLVLGSCNGTDREKEIVIEDNIINPVVHRIEAKQLLNVDKIGVYDTLSVFINRGTDSILYMYDSSDFTYKGACGVIGHGPEDFQFPFFLKKANDNNGIINLYDVNAAAFKDINVKKILQKEPNAIMSMKMPTMLIGSPDLHLKSDSCFIGNIDSGSGLYFIYDSNEDKINWVEFPKILQLPQGDFTVMNMNRITLNFESNRVVSAMGYYNLLFLYDSNNTLMKTVQLGDEEISPTVVDGDHLSGDNIICCRDITSSDKAVYVLEQNIREKDFEKIDNASSRIVVFDWDLKYLKTYLLPHYSLGFVYDQYHDRILYTALNPEGGTDVFFFYLNTEDKK</sequence>
<dbReference type="EMBL" id="ABIY02000083">
    <property type="protein sequence ID" value="EDV01023.1"/>
    <property type="molecule type" value="Genomic_DNA"/>
</dbReference>
<reference evidence="1 2" key="1">
    <citation type="submission" date="2008-04" db="EMBL/GenBank/DDBJ databases">
        <title>Draft genome sequence of Bacteroides coprocola (DSM 17136).</title>
        <authorList>
            <person name="Sudarsanam P."/>
            <person name="Ley R."/>
            <person name="Guruge J."/>
            <person name="Turnbaugh P.J."/>
            <person name="Mahowald M."/>
            <person name="Liep D."/>
            <person name="Gordon J."/>
        </authorList>
    </citation>
    <scope>NUCLEOTIDE SEQUENCE [LARGE SCALE GENOMIC DNA]</scope>
    <source>
        <strain evidence="1 2">DSM 17136</strain>
    </source>
</reference>
<dbReference type="PROSITE" id="PS51257">
    <property type="entry name" value="PROKAR_LIPOPROTEIN"/>
    <property type="match status" value="1"/>
</dbReference>
<dbReference type="AlphaFoldDB" id="B3JJ06"/>
<evidence type="ECO:0000313" key="2">
    <source>
        <dbReference type="Proteomes" id="UP000003146"/>
    </source>
</evidence>